<dbReference type="GeneTree" id="ENSGT00940000153820"/>
<dbReference type="Ensembl" id="ENSSLDT00000015342.1">
    <property type="protein sequence ID" value="ENSSLDP00000014774.1"/>
    <property type="gene ID" value="ENSSLDG00000011799.1"/>
</dbReference>
<name>A0A3B4XAM5_SERLL</name>
<reference evidence="6" key="1">
    <citation type="submission" date="2025-08" db="UniProtKB">
        <authorList>
            <consortium name="Ensembl"/>
        </authorList>
    </citation>
    <scope>IDENTIFICATION</scope>
</reference>
<dbReference type="PANTHER" id="PTHR46920:SF3">
    <property type="entry name" value="MYND-TYPE DOMAIN-CONTAINING PROTEIN"/>
    <property type="match status" value="1"/>
</dbReference>
<dbReference type="PROSITE" id="PS50865">
    <property type="entry name" value="ZF_MYND_2"/>
    <property type="match status" value="1"/>
</dbReference>
<keyword evidence="2 4" id="KW-0863">Zinc-finger</keyword>
<dbReference type="Proteomes" id="UP000261360">
    <property type="component" value="Unplaced"/>
</dbReference>
<evidence type="ECO:0000259" key="5">
    <source>
        <dbReference type="PROSITE" id="PS50865"/>
    </source>
</evidence>
<dbReference type="PANTHER" id="PTHR46920">
    <property type="match status" value="1"/>
</dbReference>
<sequence length="431" mass="48806">MASQIPALPQSYAPGTDSVFSDQSGFYSLDANVPGLSKVILNKLNMKDYGQYRAAVEGKAKGISFRNYKEMFQRIEETFKFCTGCNKLPDHLAKGQTLKRCVKCLNVYYCTKDCQKKDWPQHKKVCKMLRLVAIDRLVEWLMFTGDLPLPTEKWSKSVAEVKNWDDWLPMQGDLWPRLDAILSGTNMATLWKNASRARPDDADLRQSLWRLQSEFLSRVLTVGTAMQRFGLDPSSKPITIHLAGASHNETMGARLTDYDELTHMFPGHQGIEIVMVGPEVVDSSIMRPPLSAFGPKQRVYISAYKGLYHQFWEELVEKEEAAKPDLVVGFHPDFDASQGLDDGWLPTLLLLRDYEIPSLFTALNETEMTYSLQILLELEMDMKGNGANPFSSLKPEVVGSCPNKPPVYCNSHYFCFQGLLETVEFEEPDEA</sequence>
<organism evidence="6 7">
    <name type="scientific">Seriola lalandi dorsalis</name>
    <dbReference type="NCBI Taxonomy" id="1841481"/>
    <lineage>
        <taxon>Eukaryota</taxon>
        <taxon>Metazoa</taxon>
        <taxon>Chordata</taxon>
        <taxon>Craniata</taxon>
        <taxon>Vertebrata</taxon>
        <taxon>Euteleostomi</taxon>
        <taxon>Actinopterygii</taxon>
        <taxon>Neopterygii</taxon>
        <taxon>Teleostei</taxon>
        <taxon>Neoteleostei</taxon>
        <taxon>Acanthomorphata</taxon>
        <taxon>Carangaria</taxon>
        <taxon>Carangiformes</taxon>
        <taxon>Carangidae</taxon>
        <taxon>Seriola</taxon>
    </lineage>
</organism>
<dbReference type="SUPFAM" id="SSF144232">
    <property type="entry name" value="HIT/MYND zinc finger-like"/>
    <property type="match status" value="1"/>
</dbReference>
<dbReference type="InterPro" id="IPR052839">
    <property type="entry name" value="Mito_gene_expr_regulator"/>
</dbReference>
<dbReference type="InterPro" id="IPR002893">
    <property type="entry name" value="Znf_MYND"/>
</dbReference>
<feature type="domain" description="MYND-type" evidence="5">
    <location>
        <begin position="82"/>
        <end position="126"/>
    </location>
</feature>
<reference evidence="6" key="2">
    <citation type="submission" date="2025-09" db="UniProtKB">
        <authorList>
            <consortium name="Ensembl"/>
        </authorList>
    </citation>
    <scope>IDENTIFICATION</scope>
</reference>
<evidence type="ECO:0000313" key="7">
    <source>
        <dbReference type="Proteomes" id="UP000261360"/>
    </source>
</evidence>
<dbReference type="InterPro" id="IPR046824">
    <property type="entry name" value="Mss51-like_C"/>
</dbReference>
<evidence type="ECO:0000313" key="6">
    <source>
        <dbReference type="Ensembl" id="ENSSLDP00000014774.1"/>
    </source>
</evidence>
<evidence type="ECO:0000256" key="2">
    <source>
        <dbReference type="ARBA" id="ARBA00022771"/>
    </source>
</evidence>
<dbReference type="AlphaFoldDB" id="A0A3B4XAM5"/>
<keyword evidence="7" id="KW-1185">Reference proteome</keyword>
<evidence type="ECO:0000256" key="3">
    <source>
        <dbReference type="ARBA" id="ARBA00022833"/>
    </source>
</evidence>
<dbReference type="Pfam" id="PF01753">
    <property type="entry name" value="zf-MYND"/>
    <property type="match status" value="1"/>
</dbReference>
<keyword evidence="3" id="KW-0862">Zinc</keyword>
<keyword evidence="1" id="KW-0479">Metal-binding</keyword>
<proteinExistence type="predicted"/>
<evidence type="ECO:0000256" key="1">
    <source>
        <dbReference type="ARBA" id="ARBA00022723"/>
    </source>
</evidence>
<protein>
    <submittedName>
        <fullName evidence="6">MSS51 mitochondrial translational activator</fullName>
    </submittedName>
</protein>
<dbReference type="GO" id="GO:0008270">
    <property type="term" value="F:zinc ion binding"/>
    <property type="evidence" value="ECO:0007669"/>
    <property type="project" value="UniProtKB-KW"/>
</dbReference>
<dbReference type="Gene3D" id="6.10.140.2220">
    <property type="match status" value="1"/>
</dbReference>
<evidence type="ECO:0000256" key="4">
    <source>
        <dbReference type="PROSITE-ProRule" id="PRU00134"/>
    </source>
</evidence>
<dbReference type="PROSITE" id="PS01360">
    <property type="entry name" value="ZF_MYND_1"/>
    <property type="match status" value="1"/>
</dbReference>
<accession>A0A3B4XAM5</accession>
<dbReference type="Pfam" id="PF20179">
    <property type="entry name" value="MSS51_C"/>
    <property type="match status" value="1"/>
</dbReference>